<dbReference type="EMBL" id="JACYWZ010000009">
    <property type="protein sequence ID" value="MBD8771814.1"/>
    <property type="molecule type" value="Genomic_DNA"/>
</dbReference>
<dbReference type="SUPFAM" id="SSF51735">
    <property type="entry name" value="NAD(P)-binding Rossmann-fold domains"/>
    <property type="match status" value="1"/>
</dbReference>
<feature type="domain" description="3-hydroxyisobutyrate dehydrogenase-like NAD-binding" evidence="3">
    <location>
        <begin position="172"/>
        <end position="290"/>
    </location>
</feature>
<evidence type="ECO:0000259" key="3">
    <source>
        <dbReference type="Pfam" id="PF14833"/>
    </source>
</evidence>
<dbReference type="Pfam" id="PF03446">
    <property type="entry name" value="NAD_binding_2"/>
    <property type="match status" value="1"/>
</dbReference>
<dbReference type="Pfam" id="PF14833">
    <property type="entry name" value="NAD_binding_11"/>
    <property type="match status" value="1"/>
</dbReference>
<dbReference type="PANTHER" id="PTHR22981">
    <property type="entry name" value="3-HYDROXYISOBUTYRATE DEHYDROGENASE-RELATED"/>
    <property type="match status" value="1"/>
</dbReference>
<dbReference type="Gene3D" id="1.10.1040.10">
    <property type="entry name" value="N-(1-d-carboxylethyl)-l-norvaline Dehydrogenase, domain 2"/>
    <property type="match status" value="1"/>
</dbReference>
<dbReference type="InterPro" id="IPR013328">
    <property type="entry name" value="6PGD_dom2"/>
</dbReference>
<accession>A0ABR9C397</accession>
<keyword evidence="5" id="KW-1185">Reference proteome</keyword>
<organism evidence="4 5">
    <name type="scientific">Pseudomonas coleopterorum</name>
    <dbReference type="NCBI Taxonomy" id="1605838"/>
    <lineage>
        <taxon>Bacteria</taxon>
        <taxon>Pseudomonadati</taxon>
        <taxon>Pseudomonadota</taxon>
        <taxon>Gammaproteobacteria</taxon>
        <taxon>Pseudomonadales</taxon>
        <taxon>Pseudomonadaceae</taxon>
        <taxon>Pseudomonas</taxon>
    </lineage>
</organism>
<name>A0ABR9C397_9PSED</name>
<keyword evidence="1" id="KW-0560">Oxidoreductase</keyword>
<protein>
    <submittedName>
        <fullName evidence="4">NAD(P)-dependent oxidoreductase</fullName>
    </submittedName>
</protein>
<dbReference type="RefSeq" id="WP_192069061.1">
    <property type="nucleotide sequence ID" value="NZ_JACYWY010000004.1"/>
</dbReference>
<evidence type="ECO:0000313" key="5">
    <source>
        <dbReference type="Proteomes" id="UP000620025"/>
    </source>
</evidence>
<feature type="domain" description="6-phosphogluconate dehydrogenase NADP-binding" evidence="2">
    <location>
        <begin position="4"/>
        <end position="169"/>
    </location>
</feature>
<sequence length="444" mass="48962">MTLSIGFIGAGNMGRPFIRALLETGFRVTVHDYDPGCERWVRGQGAQWAATPAAAAQDIDVLITCLPLPEQVRETMIGHNGALAAPVDDDVDREVVWIDTSTTDYHNTLDIARMAAPLGVMSLEAPVSNLSHMGVDFNNVCFYVGGEKKAYDKVRGVLDAMGQYSFHVGAIGQGQSVKLLTNLLFYCATLAWGELLLVAQNQGLDLRWLWNVAKTSRANCFVVDQVTPMLLDGSYDHSCTLEITVKDMALTVALADELGVDLPLGRLTEARYRQAGGLYPARANHLKVVAMMETENQRRLLIEGFTAPSPYGADRNYRHPHTFDVDARGRRKPSLPERFGYPLSHPACGRYAQCLLEVMAWTNHSILQEALQLGRAMGLEPSLLDQVVSRSCGASWVDDHRDRYVPHGAVLRDLPRLMESLHLPILRALDLDAVVACQPVRQAS</sequence>
<proteinExistence type="predicted"/>
<dbReference type="Gene3D" id="3.40.50.720">
    <property type="entry name" value="NAD(P)-binding Rossmann-like Domain"/>
    <property type="match status" value="1"/>
</dbReference>
<comment type="caution">
    <text evidence="4">The sequence shown here is derived from an EMBL/GenBank/DDBJ whole genome shotgun (WGS) entry which is preliminary data.</text>
</comment>
<evidence type="ECO:0000313" key="4">
    <source>
        <dbReference type="EMBL" id="MBD8771814.1"/>
    </source>
</evidence>
<reference evidence="4 5" key="1">
    <citation type="journal article" date="2020" name="FEMS Microbiol. Ecol.">
        <title>Temporal dynamics of bacterial communities during seed development and maturation.</title>
        <authorList>
            <person name="Chesneau G."/>
            <person name="Torres-Cortes G."/>
            <person name="Briand M."/>
            <person name="Darrasse A."/>
            <person name="Preveaux A."/>
            <person name="Marais C."/>
            <person name="Jacques M.A."/>
            <person name="Shade A."/>
            <person name="Barret M."/>
        </authorList>
    </citation>
    <scope>NUCLEOTIDE SEQUENCE [LARGE SCALE GENOMIC DNA]</scope>
    <source>
        <strain evidence="4 5">CFBP13599</strain>
    </source>
</reference>
<dbReference type="Proteomes" id="UP000620025">
    <property type="component" value="Unassembled WGS sequence"/>
</dbReference>
<dbReference type="PANTHER" id="PTHR22981:SF84">
    <property type="entry name" value="3-HYDROXYISOBUTYRATE DEHYDROGENASE"/>
    <property type="match status" value="1"/>
</dbReference>
<dbReference type="SUPFAM" id="SSF48179">
    <property type="entry name" value="6-phosphogluconate dehydrogenase C-terminal domain-like"/>
    <property type="match status" value="1"/>
</dbReference>
<dbReference type="InterPro" id="IPR008927">
    <property type="entry name" value="6-PGluconate_DH-like_C_sf"/>
</dbReference>
<dbReference type="InterPro" id="IPR036291">
    <property type="entry name" value="NAD(P)-bd_dom_sf"/>
</dbReference>
<evidence type="ECO:0000256" key="1">
    <source>
        <dbReference type="ARBA" id="ARBA00023002"/>
    </source>
</evidence>
<dbReference type="InterPro" id="IPR029154">
    <property type="entry name" value="HIBADH-like_NADP-bd"/>
</dbReference>
<evidence type="ECO:0000259" key="2">
    <source>
        <dbReference type="Pfam" id="PF03446"/>
    </source>
</evidence>
<dbReference type="InterPro" id="IPR006115">
    <property type="entry name" value="6PGDH_NADP-bd"/>
</dbReference>
<gene>
    <name evidence="4" type="ORF">IFT38_19940</name>
</gene>